<dbReference type="EMBL" id="JAXOVC010000002">
    <property type="protein sequence ID" value="KAK4505097.1"/>
    <property type="molecule type" value="Genomic_DNA"/>
</dbReference>
<feature type="compositionally biased region" description="Low complexity" evidence="1">
    <location>
        <begin position="246"/>
        <end position="256"/>
    </location>
</feature>
<comment type="caution">
    <text evidence="2">The sequence shown here is derived from an EMBL/GenBank/DDBJ whole genome shotgun (WGS) entry which is preliminary data.</text>
</comment>
<protein>
    <submittedName>
        <fullName evidence="2">Uncharacterized protein</fullName>
    </submittedName>
</protein>
<gene>
    <name evidence="2" type="ORF">PRZ48_003060</name>
</gene>
<name>A0ABR0EU11_ZASCE</name>
<reference evidence="2 3" key="1">
    <citation type="journal article" date="2023" name="G3 (Bethesda)">
        <title>A chromosome-level genome assembly of Zasmidium syzygii isolated from banana leaves.</title>
        <authorList>
            <person name="van Westerhoven A.C."/>
            <person name="Mehrabi R."/>
            <person name="Talebi R."/>
            <person name="Steentjes M.B.F."/>
            <person name="Corcolon B."/>
            <person name="Chong P.A."/>
            <person name="Kema G.H.J."/>
            <person name="Seidl M.F."/>
        </authorList>
    </citation>
    <scope>NUCLEOTIDE SEQUENCE [LARGE SCALE GENOMIC DNA]</scope>
    <source>
        <strain evidence="2 3">P124</strain>
    </source>
</reference>
<proteinExistence type="predicted"/>
<sequence length="688" mass="74903">MSCTTPSPAKRQEARSTGGPSPAGIVVRDAPTPTCSQIYITSEKCSDASGPDYAGTTMTVPPSNTIPGLPGGTTGTIETAALSAGVCPPNTKSPWEVQMTPELRDRILDIANEVCNKNGNPVHRRQGSEYLNHPQCDFHAMGSKPQQDFIAAIKAEIQPKVYYPFDNPSDLDCLPEGWADYPHHEQLVADVVAAFIGYAFDLGWNLWETFNVPAEFGSSAMAASSTESLSSSSGSTIFDTAGDPPTKSTSSSSTTTWKPDPGPKQSSTKTSSTSSKADACPTDISIDPDEDQGQDGPTPTDQIVIVPTGQIVPTITAMPSLACDVHLDKVDRECNVCTCSGKDTTMTVPLSFYTYQTTASGTVITTVENCWYTKWPDTETVSTTSCMDPHQIAQSLSLQSGMESISKHLYPSDYTPGAPVPTCSLDPKQRDPICDMRRGKKGDDLPDRYCECPGLGPTPTTPRLYNIISDAKVTSCDIRLGTVTHVDVCPWTTTPPESLRIHRTLTGSPYPRGTMPPVAIASPSCNPVGRRSEDPNQCFEREYLRSKVDKVCKDAVANKWSLGPRTKDTFKEAFFDDAGAGRNSVGKPRPKYLEFIVVWDERACPEDFDDDHYEFRDIEDCKEQFMRVIDDCPHANYGLPLNPGSVKWYNYAGGMYDFCLWWEIGVGDKYLPKDGFIGQGSGEGFIGQ</sequence>
<evidence type="ECO:0000313" key="2">
    <source>
        <dbReference type="EMBL" id="KAK4505097.1"/>
    </source>
</evidence>
<evidence type="ECO:0000313" key="3">
    <source>
        <dbReference type="Proteomes" id="UP001305779"/>
    </source>
</evidence>
<evidence type="ECO:0000256" key="1">
    <source>
        <dbReference type="SAM" id="MobiDB-lite"/>
    </source>
</evidence>
<feature type="compositionally biased region" description="Low complexity" evidence="1">
    <location>
        <begin position="266"/>
        <end position="276"/>
    </location>
</feature>
<feature type="region of interest" description="Disordered" evidence="1">
    <location>
        <begin position="1"/>
        <end position="30"/>
    </location>
</feature>
<organism evidence="2 3">
    <name type="scientific">Zasmidium cellare</name>
    <name type="common">Wine cellar mold</name>
    <name type="synonym">Racodium cellare</name>
    <dbReference type="NCBI Taxonomy" id="395010"/>
    <lineage>
        <taxon>Eukaryota</taxon>
        <taxon>Fungi</taxon>
        <taxon>Dikarya</taxon>
        <taxon>Ascomycota</taxon>
        <taxon>Pezizomycotina</taxon>
        <taxon>Dothideomycetes</taxon>
        <taxon>Dothideomycetidae</taxon>
        <taxon>Mycosphaerellales</taxon>
        <taxon>Mycosphaerellaceae</taxon>
        <taxon>Zasmidium</taxon>
    </lineage>
</organism>
<keyword evidence="3" id="KW-1185">Reference proteome</keyword>
<accession>A0ABR0EU11</accession>
<dbReference type="Proteomes" id="UP001305779">
    <property type="component" value="Unassembled WGS sequence"/>
</dbReference>
<feature type="region of interest" description="Disordered" evidence="1">
    <location>
        <begin position="231"/>
        <end position="301"/>
    </location>
</feature>